<organism evidence="1 2">
    <name type="scientific">Candidatus Corynebacterium gallistercoris</name>
    <dbReference type="NCBI Taxonomy" id="2838530"/>
    <lineage>
        <taxon>Bacteria</taxon>
        <taxon>Bacillati</taxon>
        <taxon>Actinomycetota</taxon>
        <taxon>Actinomycetes</taxon>
        <taxon>Mycobacteriales</taxon>
        <taxon>Corynebacteriaceae</taxon>
        <taxon>Corynebacterium</taxon>
    </lineage>
</organism>
<comment type="caution">
    <text evidence="1">The sequence shown here is derived from an EMBL/GenBank/DDBJ whole genome shotgun (WGS) entry which is preliminary data.</text>
</comment>
<reference evidence="1" key="2">
    <citation type="submission" date="2021-04" db="EMBL/GenBank/DDBJ databases">
        <authorList>
            <person name="Gilroy R."/>
        </authorList>
    </citation>
    <scope>NUCLEOTIDE SEQUENCE</scope>
    <source>
        <strain evidence="1">4376</strain>
    </source>
</reference>
<gene>
    <name evidence="1" type="ORF">H9867_08920</name>
</gene>
<sequence length="167" mass="17905">MSQTKPSTAAEERVAEFIETLRGMATGSYLAEEEKEFWEAPYPDQAVDEAQQLVTGMLHAAYAVRDKDEEARASIAEGVQLRQPVAANEAEEAEGDTAGGEDNTTLAIAAVITPDLNRLQELSKRYEDALIEDEEIADLAEIIGIVANDMGADAAALAAHVRGVVES</sequence>
<reference evidence="1" key="1">
    <citation type="journal article" date="2021" name="PeerJ">
        <title>Extensive microbial diversity within the chicken gut microbiome revealed by metagenomics and culture.</title>
        <authorList>
            <person name="Gilroy R."/>
            <person name="Ravi A."/>
            <person name="Getino M."/>
            <person name="Pursley I."/>
            <person name="Horton D.L."/>
            <person name="Alikhan N.F."/>
            <person name="Baker D."/>
            <person name="Gharbi K."/>
            <person name="Hall N."/>
            <person name="Watson M."/>
            <person name="Adriaenssens E.M."/>
            <person name="Foster-Nyarko E."/>
            <person name="Jarju S."/>
            <person name="Secka A."/>
            <person name="Antonio M."/>
            <person name="Oren A."/>
            <person name="Chaudhuri R.R."/>
            <person name="La Ragione R."/>
            <person name="Hildebrand F."/>
            <person name="Pallen M.J."/>
        </authorList>
    </citation>
    <scope>NUCLEOTIDE SEQUENCE</scope>
    <source>
        <strain evidence="1">4376</strain>
    </source>
</reference>
<dbReference type="EMBL" id="DXFZ01000107">
    <property type="protein sequence ID" value="HIW96582.1"/>
    <property type="molecule type" value="Genomic_DNA"/>
</dbReference>
<dbReference type="Proteomes" id="UP000824189">
    <property type="component" value="Unassembled WGS sequence"/>
</dbReference>
<protein>
    <submittedName>
        <fullName evidence="1">Uncharacterized protein</fullName>
    </submittedName>
</protein>
<accession>A0A9D1UQQ7</accession>
<name>A0A9D1UQQ7_9CORY</name>
<dbReference type="AlphaFoldDB" id="A0A9D1UQQ7"/>
<evidence type="ECO:0000313" key="1">
    <source>
        <dbReference type="EMBL" id="HIW96582.1"/>
    </source>
</evidence>
<evidence type="ECO:0000313" key="2">
    <source>
        <dbReference type="Proteomes" id="UP000824189"/>
    </source>
</evidence>
<proteinExistence type="predicted"/>